<evidence type="ECO:0000259" key="13">
    <source>
        <dbReference type="PROSITE" id="PS50963"/>
    </source>
</evidence>
<feature type="signal peptide" evidence="12">
    <location>
        <begin position="1"/>
        <end position="19"/>
    </location>
</feature>
<feature type="domain" description="Link" evidence="13">
    <location>
        <begin position="38"/>
        <end position="130"/>
    </location>
</feature>
<feature type="transmembrane region" description="Helical" evidence="11">
    <location>
        <begin position="238"/>
        <end position="257"/>
    </location>
</feature>
<accession>A0ABM0IZN6</accession>
<keyword evidence="6" id="KW-1015">Disulfide bond</keyword>
<dbReference type="PANTHER" id="PTHR10225:SF2">
    <property type="entry name" value="LYMPHATIC VESSEL ENDOTHELIAL HYALURONIC ACID RECEPTOR 1"/>
    <property type="match status" value="1"/>
</dbReference>
<evidence type="ECO:0000256" key="10">
    <source>
        <dbReference type="SAM" id="MobiDB-lite"/>
    </source>
</evidence>
<dbReference type="PANTHER" id="PTHR10225">
    <property type="entry name" value="HYALURONAN RECEPTOR"/>
    <property type="match status" value="1"/>
</dbReference>
<dbReference type="PROSITE" id="PS50963">
    <property type="entry name" value="LINK_2"/>
    <property type="match status" value="1"/>
</dbReference>
<keyword evidence="7 15" id="KW-0675">Receptor</keyword>
<evidence type="ECO:0000313" key="14">
    <source>
        <dbReference type="Proteomes" id="UP000694863"/>
    </source>
</evidence>
<dbReference type="CDD" id="cd03516">
    <property type="entry name" value="Link_domain_CD44_like"/>
    <property type="match status" value="1"/>
</dbReference>
<evidence type="ECO:0000256" key="4">
    <source>
        <dbReference type="ARBA" id="ARBA00022989"/>
    </source>
</evidence>
<evidence type="ECO:0000256" key="9">
    <source>
        <dbReference type="PROSITE-ProRule" id="PRU00323"/>
    </source>
</evidence>
<evidence type="ECO:0000256" key="1">
    <source>
        <dbReference type="ARBA" id="ARBA00004167"/>
    </source>
</evidence>
<feature type="region of interest" description="Disordered" evidence="10">
    <location>
        <begin position="278"/>
        <end position="310"/>
    </location>
</feature>
<keyword evidence="14" id="KW-1185">Reference proteome</keyword>
<reference evidence="15" key="1">
    <citation type="submission" date="2025-08" db="UniProtKB">
        <authorList>
            <consortium name="RefSeq"/>
        </authorList>
    </citation>
    <scope>IDENTIFICATION</scope>
</reference>
<comment type="subcellular location">
    <subcellularLocation>
        <location evidence="1">Membrane</location>
        <topology evidence="1">Single-pass membrane protein</topology>
    </subcellularLocation>
</comment>
<protein>
    <submittedName>
        <fullName evidence="15">Lymphatic vessel endothelial hyaluronic acid receptor 1</fullName>
    </submittedName>
</protein>
<dbReference type="Proteomes" id="UP000694863">
    <property type="component" value="Unplaced"/>
</dbReference>
<name>A0ABM0IZN6_ECHTE</name>
<evidence type="ECO:0000256" key="5">
    <source>
        <dbReference type="ARBA" id="ARBA00023136"/>
    </source>
</evidence>
<organism evidence="14 15">
    <name type="scientific">Echinops telfairi</name>
    <name type="common">Lesser hedgehog tenrec</name>
    <dbReference type="NCBI Taxonomy" id="9371"/>
    <lineage>
        <taxon>Eukaryota</taxon>
        <taxon>Metazoa</taxon>
        <taxon>Chordata</taxon>
        <taxon>Craniata</taxon>
        <taxon>Vertebrata</taxon>
        <taxon>Euteleostomi</taxon>
        <taxon>Mammalia</taxon>
        <taxon>Eutheria</taxon>
        <taxon>Afrotheria</taxon>
        <taxon>Tenrecidae</taxon>
        <taxon>Tenrecinae</taxon>
        <taxon>Echinops</taxon>
    </lineage>
</organism>
<dbReference type="GeneID" id="101648700"/>
<dbReference type="InterPro" id="IPR000538">
    <property type="entry name" value="Link_dom"/>
</dbReference>
<proteinExistence type="predicted"/>
<dbReference type="InterPro" id="IPR016186">
    <property type="entry name" value="C-type_lectin-like/link_sf"/>
</dbReference>
<evidence type="ECO:0000313" key="15">
    <source>
        <dbReference type="RefSeq" id="XP_004711592.1"/>
    </source>
</evidence>
<dbReference type="InterPro" id="IPR043210">
    <property type="entry name" value="CD44_antigen-like"/>
</dbReference>
<dbReference type="PRINTS" id="PR01265">
    <property type="entry name" value="LINKMODULE"/>
</dbReference>
<dbReference type="Pfam" id="PF00193">
    <property type="entry name" value="Xlink"/>
    <property type="match status" value="1"/>
</dbReference>
<evidence type="ECO:0000256" key="8">
    <source>
        <dbReference type="ARBA" id="ARBA00023180"/>
    </source>
</evidence>
<keyword evidence="5 11" id="KW-0472">Membrane</keyword>
<evidence type="ECO:0000256" key="6">
    <source>
        <dbReference type="ARBA" id="ARBA00023157"/>
    </source>
</evidence>
<keyword evidence="3 12" id="KW-0732">Signal</keyword>
<keyword evidence="2 11" id="KW-0812">Transmembrane</keyword>
<keyword evidence="8" id="KW-0325">Glycoprotein</keyword>
<gene>
    <name evidence="15" type="primary">LYVE1</name>
</gene>
<dbReference type="SMART" id="SM00445">
    <property type="entry name" value="LINK"/>
    <property type="match status" value="1"/>
</dbReference>
<keyword evidence="4 11" id="KW-1133">Transmembrane helix</keyword>
<sequence>MARCLTVVLLLASIWTTRLLVQSSLRIEDLSFSGPCRIMGVTFVSKTKVQMNFTEAKEACRLLGLLMASKAQVETAWTLGFETCSFGWVIDGSSVVIPRILANPKCGKNRVGVLTWKVAAHQRFGTYCYNSSDIWVNSCLPEILTTKEPTLETQTSTYPAKINVNDSSYSTSSYSSAPALTTAPAKASTSSSRKRKLICMTDIYVETTTTVTESNLHIGSQGASKKEAAEFGGVPTTLLVLALLFFAAAAGLAVCYVKRYVKAFPFTNKSQQKEMIETKIVKEERANDSNPTEESKKTDKKTEEPKIPPKTAVRCLEAEV</sequence>
<evidence type="ECO:0000256" key="3">
    <source>
        <dbReference type="ARBA" id="ARBA00022729"/>
    </source>
</evidence>
<feature type="chain" id="PRO_5045665133" evidence="12">
    <location>
        <begin position="20"/>
        <end position="320"/>
    </location>
</feature>
<dbReference type="RefSeq" id="XP_004711592.1">
    <property type="nucleotide sequence ID" value="XM_004711535.2"/>
</dbReference>
<feature type="compositionally biased region" description="Basic and acidic residues" evidence="10">
    <location>
        <begin position="278"/>
        <end position="307"/>
    </location>
</feature>
<dbReference type="InterPro" id="IPR016187">
    <property type="entry name" value="CTDL_fold"/>
</dbReference>
<evidence type="ECO:0000256" key="11">
    <source>
        <dbReference type="SAM" id="Phobius"/>
    </source>
</evidence>
<evidence type="ECO:0000256" key="12">
    <source>
        <dbReference type="SAM" id="SignalP"/>
    </source>
</evidence>
<comment type="caution">
    <text evidence="9">Lacks conserved residue(s) required for the propagation of feature annotation.</text>
</comment>
<evidence type="ECO:0000256" key="7">
    <source>
        <dbReference type="ARBA" id="ARBA00023170"/>
    </source>
</evidence>
<evidence type="ECO:0000256" key="2">
    <source>
        <dbReference type="ARBA" id="ARBA00022692"/>
    </source>
</evidence>
<dbReference type="SUPFAM" id="SSF56436">
    <property type="entry name" value="C-type lectin-like"/>
    <property type="match status" value="1"/>
</dbReference>
<dbReference type="Gene3D" id="3.10.100.10">
    <property type="entry name" value="Mannose-Binding Protein A, subunit A"/>
    <property type="match status" value="1"/>
</dbReference>